<protein>
    <recommendedName>
        <fullName evidence="5">EF-hand domain-containing protein</fullName>
    </recommendedName>
</protein>
<feature type="domain" description="EF-hand" evidence="5">
    <location>
        <begin position="135"/>
        <end position="170"/>
    </location>
</feature>
<dbReference type="SMART" id="SM00054">
    <property type="entry name" value="EFh"/>
    <property type="match status" value="4"/>
</dbReference>
<dbReference type="InterPro" id="IPR002048">
    <property type="entry name" value="EF_hand_dom"/>
</dbReference>
<dbReference type="SUPFAM" id="SSF47473">
    <property type="entry name" value="EF-hand"/>
    <property type="match status" value="1"/>
</dbReference>
<dbReference type="PROSITE" id="PS50222">
    <property type="entry name" value="EF_HAND_2"/>
    <property type="match status" value="4"/>
</dbReference>
<evidence type="ECO:0000256" key="1">
    <source>
        <dbReference type="ARBA" id="ARBA00003291"/>
    </source>
</evidence>
<evidence type="ECO:0000259" key="5">
    <source>
        <dbReference type="PROSITE" id="PS50222"/>
    </source>
</evidence>
<dbReference type="CDD" id="cd00051">
    <property type="entry name" value="EFh"/>
    <property type="match status" value="2"/>
</dbReference>
<dbReference type="Proteomes" id="UP000306102">
    <property type="component" value="Unassembled WGS sequence"/>
</dbReference>
<sequence>MATISNPNPNSGSKPSVYLQDKEEVKKVFNRFDANGDGKISATELVSVMKALQSNISEDEVKQMMEELDTDLDGFISLEEFASFCKGGGDIAGSAGDDGGMVGLKDAFELYDQDKNGVISAVELHQILQQLGEKCSVQDCGRMIQSVDSDGDGFVNFEEFKKMMTNTTANANRHMEEVSSGSESVGLNEGHNEIEIEKAKSVEDPKELQDNGNIHGARVVELVTEENIHLHNSEMQPSLHIGQESYDYNKGLGMWPNMTSHPSIIGMSPYFGQPNLLQRGSSSFQASMFRQGVGMYPFEGHHHPSPSWRPDLEMEGVMHPNNFNGMLTMNDIVQAKTPTLQKDDKSEEH</sequence>
<dbReference type="PROSITE" id="PS00018">
    <property type="entry name" value="EF_HAND_1"/>
    <property type="match status" value="3"/>
</dbReference>
<reference evidence="6 7" key="1">
    <citation type="journal article" date="2018" name="Proc. Natl. Acad. Sci. U.S.A.">
        <title>Draft genome sequence of Camellia sinensis var. sinensis provides insights into the evolution of the tea genome and tea quality.</title>
        <authorList>
            <person name="Wei C."/>
            <person name="Yang H."/>
            <person name="Wang S."/>
            <person name="Zhao J."/>
            <person name="Liu C."/>
            <person name="Gao L."/>
            <person name="Xia E."/>
            <person name="Lu Y."/>
            <person name="Tai Y."/>
            <person name="She G."/>
            <person name="Sun J."/>
            <person name="Cao H."/>
            <person name="Tong W."/>
            <person name="Gao Q."/>
            <person name="Li Y."/>
            <person name="Deng W."/>
            <person name="Jiang X."/>
            <person name="Wang W."/>
            <person name="Chen Q."/>
            <person name="Zhang S."/>
            <person name="Li H."/>
            <person name="Wu J."/>
            <person name="Wang P."/>
            <person name="Li P."/>
            <person name="Shi C."/>
            <person name="Zheng F."/>
            <person name="Jian J."/>
            <person name="Huang B."/>
            <person name="Shan D."/>
            <person name="Shi M."/>
            <person name="Fang C."/>
            <person name="Yue Y."/>
            <person name="Li F."/>
            <person name="Li D."/>
            <person name="Wei S."/>
            <person name="Han B."/>
            <person name="Jiang C."/>
            <person name="Yin Y."/>
            <person name="Xia T."/>
            <person name="Zhang Z."/>
            <person name="Bennetzen J.L."/>
            <person name="Zhao S."/>
            <person name="Wan X."/>
        </authorList>
    </citation>
    <scope>NUCLEOTIDE SEQUENCE [LARGE SCALE GENOMIC DNA]</scope>
    <source>
        <strain evidence="7">cv. Shuchazao</strain>
        <tissue evidence="6">Leaf</tissue>
    </source>
</reference>
<evidence type="ECO:0000256" key="2">
    <source>
        <dbReference type="ARBA" id="ARBA00022723"/>
    </source>
</evidence>
<dbReference type="GO" id="GO:0005737">
    <property type="term" value="C:cytoplasm"/>
    <property type="evidence" value="ECO:0007669"/>
    <property type="project" value="UniProtKB-ARBA"/>
</dbReference>
<dbReference type="GO" id="GO:0005509">
    <property type="term" value="F:calcium ion binding"/>
    <property type="evidence" value="ECO:0007669"/>
    <property type="project" value="InterPro"/>
</dbReference>
<dbReference type="Gene3D" id="1.10.238.10">
    <property type="entry name" value="EF-hand"/>
    <property type="match status" value="2"/>
</dbReference>
<dbReference type="FunFam" id="1.10.238.10:FF:000089">
    <property type="entry name" value="calmodulin-like protein 3"/>
    <property type="match status" value="1"/>
</dbReference>
<dbReference type="PANTHER" id="PTHR10891">
    <property type="entry name" value="EF-HAND CALCIUM-BINDING DOMAIN CONTAINING PROTEIN"/>
    <property type="match status" value="1"/>
</dbReference>
<name>A0A4S4EN88_CAMSN</name>
<keyword evidence="3" id="KW-0677">Repeat</keyword>
<comment type="function">
    <text evidence="1">Potential calcium sensor.</text>
</comment>
<feature type="domain" description="EF-hand" evidence="5">
    <location>
        <begin position="20"/>
        <end position="55"/>
    </location>
</feature>
<accession>A0A4S4EN88</accession>
<dbReference type="STRING" id="542762.A0A4S4EN88"/>
<dbReference type="InterPro" id="IPR039647">
    <property type="entry name" value="EF_hand_pair_protein_CML-like"/>
</dbReference>
<dbReference type="FunFam" id="1.10.238.10:FF:000003">
    <property type="entry name" value="Calmodulin A"/>
    <property type="match status" value="1"/>
</dbReference>
<evidence type="ECO:0000313" key="7">
    <source>
        <dbReference type="Proteomes" id="UP000306102"/>
    </source>
</evidence>
<feature type="domain" description="EF-hand" evidence="5">
    <location>
        <begin position="56"/>
        <end position="91"/>
    </location>
</feature>
<organism evidence="6 7">
    <name type="scientific">Camellia sinensis var. sinensis</name>
    <name type="common">China tea</name>
    <dbReference type="NCBI Taxonomy" id="542762"/>
    <lineage>
        <taxon>Eukaryota</taxon>
        <taxon>Viridiplantae</taxon>
        <taxon>Streptophyta</taxon>
        <taxon>Embryophyta</taxon>
        <taxon>Tracheophyta</taxon>
        <taxon>Spermatophyta</taxon>
        <taxon>Magnoliopsida</taxon>
        <taxon>eudicotyledons</taxon>
        <taxon>Gunneridae</taxon>
        <taxon>Pentapetalae</taxon>
        <taxon>asterids</taxon>
        <taxon>Ericales</taxon>
        <taxon>Theaceae</taxon>
        <taxon>Camellia</taxon>
    </lineage>
</organism>
<proteinExistence type="predicted"/>
<dbReference type="InterPro" id="IPR011992">
    <property type="entry name" value="EF-hand-dom_pair"/>
</dbReference>
<dbReference type="Pfam" id="PF13499">
    <property type="entry name" value="EF-hand_7"/>
    <property type="match status" value="2"/>
</dbReference>
<dbReference type="AlphaFoldDB" id="A0A4S4EN88"/>
<dbReference type="InterPro" id="IPR018247">
    <property type="entry name" value="EF_Hand_1_Ca_BS"/>
</dbReference>
<keyword evidence="2" id="KW-0479">Metal-binding</keyword>
<evidence type="ECO:0000313" key="6">
    <source>
        <dbReference type="EMBL" id="THG18138.1"/>
    </source>
</evidence>
<evidence type="ECO:0000256" key="3">
    <source>
        <dbReference type="ARBA" id="ARBA00022737"/>
    </source>
</evidence>
<comment type="caution">
    <text evidence="6">The sequence shown here is derived from an EMBL/GenBank/DDBJ whole genome shotgun (WGS) entry which is preliminary data.</text>
</comment>
<dbReference type="EMBL" id="SDRB02003238">
    <property type="protein sequence ID" value="THG18138.1"/>
    <property type="molecule type" value="Genomic_DNA"/>
</dbReference>
<evidence type="ECO:0000256" key="4">
    <source>
        <dbReference type="ARBA" id="ARBA00022837"/>
    </source>
</evidence>
<keyword evidence="4" id="KW-0106">Calcium</keyword>
<feature type="domain" description="EF-hand" evidence="5">
    <location>
        <begin position="99"/>
        <end position="134"/>
    </location>
</feature>
<gene>
    <name evidence="6" type="ORF">TEA_005756</name>
</gene>
<keyword evidence="7" id="KW-1185">Reference proteome</keyword>